<dbReference type="Proteomes" id="UP000198802">
    <property type="component" value="Unassembled WGS sequence"/>
</dbReference>
<sequence length="239" mass="25357">MASATSGGAAGSGDLSDDVVAGQAAYNRWVLAAYDIGVLGISNSFVWRCPTKRLRRLYDDHVSARHLDIGVGTGYYLDKARWPTSSPAVTLVDLNQNSLRTASARISRLAPLTAVRNALEPVGTLPGAPFDSVGVNYLLHCMPGSLDVKAEKLLAAIRPTMGPRAVLFGSTILADAAKLSAPARKLLGFYNQKGIFHNTEDQVGALDRALEAVFATHRVEIIGGVATFVASEPRPLDVS</sequence>
<dbReference type="InterPro" id="IPR013216">
    <property type="entry name" value="Methyltransf_11"/>
</dbReference>
<dbReference type="Gene3D" id="3.40.50.150">
    <property type="entry name" value="Vaccinia Virus protein VP39"/>
    <property type="match status" value="1"/>
</dbReference>
<dbReference type="GO" id="GO:0008757">
    <property type="term" value="F:S-adenosylmethionine-dependent methyltransferase activity"/>
    <property type="evidence" value="ECO:0007669"/>
    <property type="project" value="InterPro"/>
</dbReference>
<keyword evidence="3" id="KW-1185">Reference proteome</keyword>
<dbReference type="GO" id="GO:0032259">
    <property type="term" value="P:methylation"/>
    <property type="evidence" value="ECO:0007669"/>
    <property type="project" value="UniProtKB-KW"/>
</dbReference>
<gene>
    <name evidence="2" type="ORF">Ga0074812_10243</name>
</gene>
<protein>
    <submittedName>
        <fullName evidence="2">Methyltransferase domain-containing protein</fullName>
    </submittedName>
</protein>
<evidence type="ECO:0000313" key="2">
    <source>
        <dbReference type="EMBL" id="CUU54040.1"/>
    </source>
</evidence>
<name>A0A0S4QH01_9ACTN</name>
<dbReference type="AlphaFoldDB" id="A0A0S4QH01"/>
<dbReference type="SUPFAM" id="SSF53335">
    <property type="entry name" value="S-adenosyl-L-methionine-dependent methyltransferases"/>
    <property type="match status" value="1"/>
</dbReference>
<dbReference type="InterPro" id="IPR016584">
    <property type="entry name" value="MeTrfase_VrtF"/>
</dbReference>
<dbReference type="Pfam" id="PF08241">
    <property type="entry name" value="Methyltransf_11"/>
    <property type="match status" value="1"/>
</dbReference>
<dbReference type="PIRSF" id="PIRSF011491">
    <property type="entry name" value="Mtase_YbcY_prd"/>
    <property type="match status" value="1"/>
</dbReference>
<keyword evidence="2" id="KW-0808">Transferase</keyword>
<organism evidence="2 3">
    <name type="scientific">Parafrankia irregularis</name>
    <dbReference type="NCBI Taxonomy" id="795642"/>
    <lineage>
        <taxon>Bacteria</taxon>
        <taxon>Bacillati</taxon>
        <taxon>Actinomycetota</taxon>
        <taxon>Actinomycetes</taxon>
        <taxon>Frankiales</taxon>
        <taxon>Frankiaceae</taxon>
        <taxon>Parafrankia</taxon>
    </lineage>
</organism>
<proteinExistence type="predicted"/>
<dbReference type="InterPro" id="IPR029063">
    <property type="entry name" value="SAM-dependent_MTases_sf"/>
</dbReference>
<feature type="domain" description="Methyltransferase type 11" evidence="1">
    <location>
        <begin position="67"/>
        <end position="143"/>
    </location>
</feature>
<reference evidence="3" key="1">
    <citation type="submission" date="2015-11" db="EMBL/GenBank/DDBJ databases">
        <authorList>
            <person name="Varghese N."/>
        </authorList>
    </citation>
    <scope>NUCLEOTIDE SEQUENCE [LARGE SCALE GENOMIC DNA]</scope>
    <source>
        <strain evidence="3">DSM 45899</strain>
    </source>
</reference>
<accession>A0A0S4QH01</accession>
<evidence type="ECO:0000259" key="1">
    <source>
        <dbReference type="Pfam" id="PF08241"/>
    </source>
</evidence>
<evidence type="ECO:0000313" key="3">
    <source>
        <dbReference type="Proteomes" id="UP000198802"/>
    </source>
</evidence>
<dbReference type="RefSeq" id="WP_091271272.1">
    <property type="nucleotide sequence ID" value="NZ_FAOZ01000002.1"/>
</dbReference>
<dbReference type="EMBL" id="FAOZ01000002">
    <property type="protein sequence ID" value="CUU54040.1"/>
    <property type="molecule type" value="Genomic_DNA"/>
</dbReference>
<keyword evidence="2" id="KW-0489">Methyltransferase</keyword>